<gene>
    <name evidence="1" type="ordered locus">LAC30SC_05815</name>
</gene>
<dbReference type="AlphaFoldDB" id="F0TF09"/>
<dbReference type="EMBL" id="CP002559">
    <property type="protein sequence ID" value="ADZ07303.1"/>
    <property type="molecule type" value="Genomic_DNA"/>
</dbReference>
<dbReference type="HOGENOM" id="CLU_025711_3_2_9"/>
<name>F0TF09_LACAM</name>
<sequence length="127" mass="14064">MINLARGNKIRFIFILGAGSLHTGEDHHLVVDDIAKMDGSDAWINTPRQQLKELEYLNTVDDVDWVGISPSMIFESGPATKYIEGTDELLYNDQGDSKLTSGTMAKVVIKEAIDPVHHQERITVANA</sequence>
<reference key="2">
    <citation type="submission" date="2011-02" db="EMBL/GenBank/DDBJ databases">
        <authorList>
            <person name="Roh H."/>
            <person name="Ko H.-J."/>
            <person name="Kim S.-H."/>
            <person name="Choi I.-G."/>
            <person name="Oh S."/>
        </authorList>
    </citation>
    <scope>NUCLEOTIDE SEQUENCE</scope>
    <source>
        <strain>30SC</strain>
    </source>
</reference>
<proteinExistence type="predicted"/>
<reference evidence="1 2" key="1">
    <citation type="journal article" date="2011" name="J. Bacteriol.">
        <title>Complete genome sequencing of Lactobacillus acidophilus 30SC, isolated from swine intestine.</title>
        <authorList>
            <person name="Oh S."/>
            <person name="Roh H."/>
            <person name="Ko H.J."/>
            <person name="Kim S."/>
            <person name="Kim K.H."/>
            <person name="Lee S.E."/>
            <person name="Chang I.S."/>
            <person name="Kim S."/>
            <person name="Choi I.G."/>
        </authorList>
    </citation>
    <scope>NUCLEOTIDE SEQUENCE [LARGE SCALE GENOMIC DNA]</scope>
    <source>
        <strain evidence="1 2">30SC</strain>
    </source>
</reference>
<dbReference type="KEGG" id="lai:LAC30SC_05815"/>
<accession>F0TF09</accession>
<dbReference type="Gene3D" id="3.40.50.720">
    <property type="entry name" value="NAD(P)-binding Rossmann-like Domain"/>
    <property type="match status" value="1"/>
</dbReference>
<dbReference type="Proteomes" id="UP000007491">
    <property type="component" value="Chromosome"/>
</dbReference>
<organism evidence="1 2">
    <name type="scientific">Lactobacillus amylovorus</name>
    <dbReference type="NCBI Taxonomy" id="1604"/>
    <lineage>
        <taxon>Bacteria</taxon>
        <taxon>Bacillati</taxon>
        <taxon>Bacillota</taxon>
        <taxon>Bacilli</taxon>
        <taxon>Lactobacillales</taxon>
        <taxon>Lactobacillaceae</taxon>
        <taxon>Lactobacillus</taxon>
    </lineage>
</organism>
<protein>
    <submittedName>
        <fullName evidence="1">NADH-flavin reductase</fullName>
    </submittedName>
</protein>
<dbReference type="STRING" id="1604.LAC30SC_05815"/>
<evidence type="ECO:0000313" key="2">
    <source>
        <dbReference type="Proteomes" id="UP000007491"/>
    </source>
</evidence>
<evidence type="ECO:0000313" key="1">
    <source>
        <dbReference type="EMBL" id="ADZ07303.1"/>
    </source>
</evidence>